<dbReference type="EMBL" id="JAUEPU010000005">
    <property type="protein sequence ID" value="KAK0501966.1"/>
    <property type="molecule type" value="Genomic_DNA"/>
</dbReference>
<proteinExistence type="predicted"/>
<evidence type="ECO:0000313" key="2">
    <source>
        <dbReference type="EMBL" id="KAK0501966.1"/>
    </source>
</evidence>
<comment type="caution">
    <text evidence="2">The sequence shown here is derived from an EMBL/GenBank/DDBJ whole genome shotgun (WGS) entry which is preliminary data.</text>
</comment>
<accession>A0AA39QHI9</accession>
<feature type="region of interest" description="Disordered" evidence="1">
    <location>
        <begin position="136"/>
        <end position="173"/>
    </location>
</feature>
<dbReference type="Proteomes" id="UP001175228">
    <property type="component" value="Unassembled WGS sequence"/>
</dbReference>
<gene>
    <name evidence="2" type="ORF">EDD18DRAFT_1327856</name>
</gene>
<name>A0AA39QHI9_9AGAR</name>
<reference evidence="2" key="1">
    <citation type="submission" date="2023-06" db="EMBL/GenBank/DDBJ databases">
        <authorList>
            <consortium name="Lawrence Berkeley National Laboratory"/>
            <person name="Ahrendt S."/>
            <person name="Sahu N."/>
            <person name="Indic B."/>
            <person name="Wong-Bajracharya J."/>
            <person name="Merenyi Z."/>
            <person name="Ke H.-M."/>
            <person name="Monk M."/>
            <person name="Kocsube S."/>
            <person name="Drula E."/>
            <person name="Lipzen A."/>
            <person name="Balint B."/>
            <person name="Henrissat B."/>
            <person name="Andreopoulos B."/>
            <person name="Martin F.M."/>
            <person name="Harder C.B."/>
            <person name="Rigling D."/>
            <person name="Ford K.L."/>
            <person name="Foster G.D."/>
            <person name="Pangilinan J."/>
            <person name="Papanicolaou A."/>
            <person name="Barry K."/>
            <person name="LaButti K."/>
            <person name="Viragh M."/>
            <person name="Koriabine M."/>
            <person name="Yan M."/>
            <person name="Riley R."/>
            <person name="Champramary S."/>
            <person name="Plett K.L."/>
            <person name="Tsai I.J."/>
            <person name="Slot J."/>
            <person name="Sipos G."/>
            <person name="Plett J."/>
            <person name="Nagy L.G."/>
            <person name="Grigoriev I.V."/>
        </authorList>
    </citation>
    <scope>NUCLEOTIDE SEQUENCE</scope>
    <source>
        <strain evidence="2">HWK02</strain>
    </source>
</reference>
<feature type="region of interest" description="Disordered" evidence="1">
    <location>
        <begin position="370"/>
        <end position="393"/>
    </location>
</feature>
<sequence length="393" mass="43451">MKLPNEERTLIFVLITLLKYNFGSNYFVPISIRSPKIKTLTRQHHFSLLSQSHSSPSPRDAVSLIRTLYAPSQGGYLNLILNSPLNLILTKLNPTEVTINSNRNASSQLKTTSRAFSEVLMNATRTNLIIITHKRTTQTHNSPGPPSAYENCSSQTEKIPLPPTKTRRCGLSRTSHQGHYTTTVYPALLPHNCSAASIFVSPPKRPRSTISHDATFVSWSLYQIAPLPELVCTGPPIIPIEVGMSRLMVNVVDLLQLGHAICPNFVPTSITGEPKSVRTLRPTYIGIIGGPVRTPKLLPHDSYVKRYGQTVLDAGKQDTLPRVDIEASFNQIGQGIGSVHGLGLVHNNINHEDGGLVIIDFDPCRKQDFSSRNDPDTADFQNNFHGVERYEHG</sequence>
<evidence type="ECO:0000256" key="1">
    <source>
        <dbReference type="SAM" id="MobiDB-lite"/>
    </source>
</evidence>
<protein>
    <submittedName>
        <fullName evidence="2">Uncharacterized protein</fullName>
    </submittedName>
</protein>
<dbReference type="AlphaFoldDB" id="A0AA39QHI9"/>
<keyword evidence="3" id="KW-1185">Reference proteome</keyword>
<evidence type="ECO:0000313" key="3">
    <source>
        <dbReference type="Proteomes" id="UP001175228"/>
    </source>
</evidence>
<organism evidence="2 3">
    <name type="scientific">Armillaria luteobubalina</name>
    <dbReference type="NCBI Taxonomy" id="153913"/>
    <lineage>
        <taxon>Eukaryota</taxon>
        <taxon>Fungi</taxon>
        <taxon>Dikarya</taxon>
        <taxon>Basidiomycota</taxon>
        <taxon>Agaricomycotina</taxon>
        <taxon>Agaricomycetes</taxon>
        <taxon>Agaricomycetidae</taxon>
        <taxon>Agaricales</taxon>
        <taxon>Marasmiineae</taxon>
        <taxon>Physalacriaceae</taxon>
        <taxon>Armillaria</taxon>
    </lineage>
</organism>